<dbReference type="GO" id="GO:0005576">
    <property type="term" value="C:extracellular region"/>
    <property type="evidence" value="ECO:0007669"/>
    <property type="project" value="UniProtKB-SubCell"/>
</dbReference>
<evidence type="ECO:0000256" key="2">
    <source>
        <dbReference type="ARBA" id="ARBA00022525"/>
    </source>
</evidence>
<dbReference type="NCBIfam" id="TIGR01643">
    <property type="entry name" value="YD_repeat_2x"/>
    <property type="match status" value="1"/>
</dbReference>
<organism evidence="7 8">
    <name type="scientific">Leptospira interrogans serovar Bataviae</name>
    <dbReference type="NCBI Taxonomy" id="312175"/>
    <lineage>
        <taxon>Bacteria</taxon>
        <taxon>Pseudomonadati</taxon>
        <taxon>Spirochaetota</taxon>
        <taxon>Spirochaetia</taxon>
        <taxon>Leptospirales</taxon>
        <taxon>Leptospiraceae</taxon>
        <taxon>Leptospira</taxon>
    </lineage>
</organism>
<protein>
    <recommendedName>
        <fullName evidence="6">Teneurin-like YD-shell domain-containing protein</fullName>
    </recommendedName>
</protein>
<evidence type="ECO:0000313" key="8">
    <source>
        <dbReference type="Proteomes" id="UP000663255"/>
    </source>
</evidence>
<dbReference type="SUPFAM" id="SSF69318">
    <property type="entry name" value="Integrin alpha N-terminal domain"/>
    <property type="match status" value="2"/>
</dbReference>
<keyword evidence="2" id="KW-0964">Secreted</keyword>
<dbReference type="Gene3D" id="2.180.10.10">
    <property type="entry name" value="RHS repeat-associated core"/>
    <property type="match status" value="3"/>
</dbReference>
<dbReference type="InterPro" id="IPR006530">
    <property type="entry name" value="YD"/>
</dbReference>
<keyword evidence="5" id="KW-1133">Transmembrane helix</keyword>
<keyword evidence="3" id="KW-0677">Repeat</keyword>
<evidence type="ECO:0000256" key="5">
    <source>
        <dbReference type="SAM" id="Phobius"/>
    </source>
</evidence>
<dbReference type="Pfam" id="PF25023">
    <property type="entry name" value="TEN_YD-shell"/>
    <property type="match status" value="2"/>
</dbReference>
<name>A0AAP9WQI6_LEPIR</name>
<dbReference type="InterPro" id="IPR022385">
    <property type="entry name" value="Rhs_assc_core"/>
</dbReference>
<dbReference type="Proteomes" id="UP000663255">
    <property type="component" value="Plasmid p7"/>
</dbReference>
<dbReference type="InterPro" id="IPR003284">
    <property type="entry name" value="Sal_SpvB"/>
</dbReference>
<dbReference type="RefSeq" id="WP_192505218.1">
    <property type="nucleotide sequence ID" value="NZ_CP043899.1"/>
</dbReference>
<keyword evidence="4" id="KW-0843">Virulence</keyword>
<reference evidence="7" key="1">
    <citation type="submission" date="2019-09" db="EMBL/GenBank/DDBJ databases">
        <title>Comparative Genomics of Leptospira interrogans Reveals Genome Plasticity - A Common Adaptive Strategy for Survival in Various Hosts.</title>
        <authorList>
            <person name="Ramli S.R."/>
            <person name="Bunk B."/>
            <person name="Goris M."/>
            <person name="Bhuju S."/>
            <person name="Jarek M."/>
            <person name="Sproer C."/>
            <person name="Mustakim S."/>
            <person name="Strommenger B."/>
            <person name="Pessler F."/>
        </authorList>
    </citation>
    <scope>NUCLEOTIDE SEQUENCE</scope>
    <source>
        <strain evidence="7">1489</strain>
        <plasmid evidence="7">p7</plasmid>
    </source>
</reference>
<feature type="domain" description="Teneurin-like YD-shell" evidence="6">
    <location>
        <begin position="1422"/>
        <end position="1601"/>
    </location>
</feature>
<dbReference type="NCBIfam" id="TIGR03696">
    <property type="entry name" value="Rhs_assc_core"/>
    <property type="match status" value="1"/>
</dbReference>
<dbReference type="EMBL" id="CP043899">
    <property type="protein sequence ID" value="QOI53309.1"/>
    <property type="molecule type" value="Genomic_DNA"/>
</dbReference>
<keyword evidence="5" id="KW-0472">Membrane</keyword>
<evidence type="ECO:0000259" key="6">
    <source>
        <dbReference type="Pfam" id="PF25023"/>
    </source>
</evidence>
<evidence type="ECO:0000256" key="3">
    <source>
        <dbReference type="ARBA" id="ARBA00022737"/>
    </source>
</evidence>
<comment type="subcellular location">
    <subcellularLocation>
        <location evidence="1">Secreted</location>
    </subcellularLocation>
</comment>
<gene>
    <name evidence="7" type="ORF">Lepto1489_23485</name>
</gene>
<dbReference type="GO" id="GO:0005737">
    <property type="term" value="C:cytoplasm"/>
    <property type="evidence" value="ECO:0007669"/>
    <property type="project" value="InterPro"/>
</dbReference>
<dbReference type="InterPro" id="IPR050708">
    <property type="entry name" value="T6SS_VgrG/RHS"/>
</dbReference>
<dbReference type="Pfam" id="PF03534">
    <property type="entry name" value="SpvB"/>
    <property type="match status" value="1"/>
</dbReference>
<evidence type="ECO:0000256" key="1">
    <source>
        <dbReference type="ARBA" id="ARBA00004613"/>
    </source>
</evidence>
<feature type="domain" description="Teneurin-like YD-shell" evidence="6">
    <location>
        <begin position="1637"/>
        <end position="1813"/>
    </location>
</feature>
<accession>A0AAP9WQI6</accession>
<sequence>MKRYVGLFFLSVSFLFLFNFSLLSGIQNVFSSVASAIAGGIPQKLPTLQAGPDGSANTQIEIELPPGKVVPSLSLSYNSNGGNTIVGMGWSLNGLPTVSRNPSLGINYNGNDSYVSSLAGELIDVSGNKTIYHSKKESYIKFEPQGTCGDGPCTWMATEKDGRRFIFGGSIDSRIPALGRTAGSIREWALSREEDSPGNGYDVNYTPVDVSSGDYYPNTITYNDRTIRFNFENRNDKIPNYSLGTMERIQKRLDTIEIRVGGNVLRTYDLDYSYGPVTGRSIFRKLKQNGSNTFGSENFADLDFNYTNHSGSFSPGHLDYQNLSSVSNMNVFIPNVAVDVLNFFLNGALPYHPSALDSNIDASLQYVVKTPVPDRGACNLGFASCLCALLTPCWGGNQQFLEYLAGNCAGFLGWGGPGACENGVDSALTAWLPMDLNGDGIVDFATLNGNEANGSIHLVGHIQRIGQGVISFNGPNIPIHYNTFYQVVDLNGDGKTDFVYEDNGRLWGIYSTGGNFTSPVQFGNVNLNSSNRDMHVFSPYEYQFRYSPNSTAPLASNRPVMDFFADMNGDDLVDFIHNNGGSFSIYINRETYFDNPIVIGGNNDYYINSMIDMTGDGKADYVQLIATYDNSTLTTLQSQKTALDALMAQYQTEHARVKAVVDQMPTPTTHANIDDTEFENLLAYLTANGYDSLSDSLESDGKDYPYTPSTVAGLQTILENIVSAQMNFVGQQSQAINIQIASIYAQGTLGQATYALQVRTFNLGNGTSQVQTFPISNSIDADKSTFADVNGDGRTDFISFIGTQVSVSLFMGNGFASPVYTSLNAGNGKNLLQYNFGEINGDGLADLVLFNKESQRIETYLSLGNGTFSLNGGYSFGGFSAQEYTDSNGIERSDLYQIALQDMNLDGISDVSIAFLSLDKTWGRIYYRYNNPRNSGEDQLLNVSNGAGQTSQVQYQLKNNHPGALQTGTGNYPDVPSMTPSFLVTQTRQDLSNGIVHTTNYSYTNERYIQGTRTISRSLGFASIRETDVNTNFYKITDYFQNDYRLAGVPQSTRNYNASNQLIRSTVNSSFSFPNPFGTEIASPGVVTTNSYQNGSLLTTSVKSLSYDVYGFTTSEVESLGSHTITNTTQISNDVSGWRMGRVVRSKKNVDGTWVSDTQLGYTGDNLTSQTEFPASVSPLTTTFTYDTFGNMISINDPANGMSTISYDGFLNHFPVTKTNALGHVTTTNYDFATGLEISTTDPNGAITLTGYDGYGRKTSVTYPGEGTANETYTYSNTGEYNLTNLNNNEFVTKSIRDNVSGSVNVSKIFRDPFGNTIRSENSTAVAGINTIEEFEYNYLLGKLVRKSNAYLSVQAPQYVTLQYNDPDGGLTSIVEPNVNGTILTTLTKTGFTETKTTTYPDGQTTTKIEITNELGQVLSRTENGRTLNYTYSPFGEVRMVTDVSGITTNINYDSKGRRISTQDPNSGTIAFSYDSVGRIASQTDARGKTVGYTYDSLGRVITETTNGPEAPILFTYDDASIPFSRGRLTQVTDGSGRTEFRYNQRGETIQRTKYVDDITAIFKTDYDSLGRAVTNTYPDGTKVHNVYSSTGSISGITIDSADGTSSGHTVVSYQGPYLNTNGVPSVRRVTGNGVSMEISYETNEKRPLEIVTRKPDGTLIGNTELTYDGKGNITKIEDKINPNRTQNFTLDNLGRVTQAVGKYGTQNYTFSANGNLIQKGAYTLAYGDASHANAVTTATSANTGVMTYGYDASGNMVSRNGDTLRYNSYGKLIEITPNGVTDTIYYSYDYTGNRIKSITNSSLTTSYFFGNDYEIVRNPGVAERHTLYVKGIQGETVAQWTREDATLRISGNVEQRKEIASDFSIESFVGRILGTTTNRDESEDSKMSFFVGTLTKPFCKDVTVDCDDYLKNRFKSEFIGIFGYSKLFRSGVPTSFYKAFYFLLLLAVIYLVYPYFLKENEVLIRLGWRGVGTPALILSLFVVTSLPGCGVLPGTGGKNGDPPWVLALGANLNPGVPSIQNPGVGMTGGGSVGGMPVTGMYFYHPNHLGSIQMITDGAGNPASGPEPGVSYVSYEPYGSIIRNDSYGPDIFRYKFTGQVEDKESGLYYYKSRFYEPTLGRFLQADTVIDPESVNGQNRYMYVEGNPVNYKDSSGHSLDMMFYAALYQYAQLPNSPEKEQSSLMLLALHNQQIRNTSGPGCPASGKNNMVWGNFQGNGRCGGTLPKEVSLVISNIFLISSIYNIKEGPTIALAYYYLNKPNSALTIVDRSGIAHDEEHSWDLNKKAIHANEGWIKQSWGNFYSIHEQRAAYKREYDALPKSYDRYGNTGKSIIAGVNYLGTTAVDYYGPMIIGTTLFSVQNYFGYQYLWAKNATFIPKGRYNNFWKPNKWKL</sequence>
<feature type="transmembrane region" description="Helical" evidence="5">
    <location>
        <begin position="1967"/>
        <end position="1987"/>
    </location>
</feature>
<dbReference type="PANTHER" id="PTHR32305:SF15">
    <property type="entry name" value="PROTEIN RHSA-RELATED"/>
    <property type="match status" value="1"/>
</dbReference>
<keyword evidence="7" id="KW-0614">Plasmid</keyword>
<dbReference type="PANTHER" id="PTHR32305">
    <property type="match status" value="1"/>
</dbReference>
<evidence type="ECO:0000313" key="7">
    <source>
        <dbReference type="EMBL" id="QOI53309.1"/>
    </source>
</evidence>
<dbReference type="InterPro" id="IPR056823">
    <property type="entry name" value="TEN-like_YD-shell"/>
</dbReference>
<geneLocation type="plasmid" evidence="7 8">
    <name>p7</name>
</geneLocation>
<dbReference type="InterPro" id="IPR028994">
    <property type="entry name" value="Integrin_alpha_N"/>
</dbReference>
<proteinExistence type="predicted"/>
<feature type="transmembrane region" description="Helical" evidence="5">
    <location>
        <begin position="1940"/>
        <end position="1958"/>
    </location>
</feature>
<keyword evidence="5" id="KW-0812">Transmembrane</keyword>
<evidence type="ECO:0000256" key="4">
    <source>
        <dbReference type="ARBA" id="ARBA00023026"/>
    </source>
</evidence>